<dbReference type="GO" id="GO:0006310">
    <property type="term" value="P:DNA recombination"/>
    <property type="evidence" value="ECO:0007669"/>
    <property type="project" value="InterPro"/>
</dbReference>
<dbReference type="InterPro" id="IPR010183">
    <property type="entry name" value="Phage_lambda_Bet"/>
</dbReference>
<proteinExistence type="predicted"/>
<evidence type="ECO:0000313" key="1">
    <source>
        <dbReference type="EMBL" id="MBC1935221.1"/>
    </source>
</evidence>
<dbReference type="RefSeq" id="WP_185525402.1">
    <property type="nucleotide sequence ID" value="NZ_JAARWN010000001.1"/>
</dbReference>
<evidence type="ECO:0000313" key="2">
    <source>
        <dbReference type="Proteomes" id="UP000535908"/>
    </source>
</evidence>
<gene>
    <name evidence="1" type="primary">bet</name>
    <name evidence="1" type="ORF">HCA69_02510</name>
</gene>
<dbReference type="InterPro" id="IPR018330">
    <property type="entry name" value="RecT_fam"/>
</dbReference>
<dbReference type="AlphaFoldDB" id="A0A7X0Y1D1"/>
<organism evidence="1 2">
    <name type="scientific">Listeria grandensis</name>
    <dbReference type="NCBI Taxonomy" id="1494963"/>
    <lineage>
        <taxon>Bacteria</taxon>
        <taxon>Bacillati</taxon>
        <taxon>Bacillota</taxon>
        <taxon>Bacilli</taxon>
        <taxon>Bacillales</taxon>
        <taxon>Listeriaceae</taxon>
        <taxon>Listeria</taxon>
    </lineage>
</organism>
<dbReference type="Proteomes" id="UP000535908">
    <property type="component" value="Unassembled WGS sequence"/>
</dbReference>
<dbReference type="GO" id="GO:0003677">
    <property type="term" value="F:DNA binding"/>
    <property type="evidence" value="ECO:0007669"/>
    <property type="project" value="InterPro"/>
</dbReference>
<reference evidence="1 2" key="1">
    <citation type="submission" date="2020-03" db="EMBL/GenBank/DDBJ databases">
        <title>Soil Listeria distribution.</title>
        <authorList>
            <person name="Liao J."/>
            <person name="Wiedmann M."/>
        </authorList>
    </citation>
    <scope>NUCLEOTIDE SEQUENCE [LARGE SCALE GENOMIC DNA]</scope>
    <source>
        <strain evidence="1 2">FSL L7-0741</strain>
    </source>
</reference>
<sequence>MNNEIAERSVVYEVNGEDVKLSSNIIKKYLVSGNAEVSDQEVTMFLQLCRYQKLNPFLREAYLVKFKGSPAQIITSKEAFMKRAEAHPEYNGLKAGIIVDRDGEMMDLEGAIKLEKDKLLGGWAQIYRRDRENPVTVKISLGEFSKGQSTWKTMPLNMIRKTAIVNAMREAFPDTLGSMYTEEESATNVTAPDIESVVQEEVATKANMEIIDVPSDDEVMQGFNEVVNEPEPGPINQAEKPPFA</sequence>
<dbReference type="NCBIfam" id="TIGR01913">
    <property type="entry name" value="bet_lambda"/>
    <property type="match status" value="1"/>
</dbReference>
<accession>A0A7X0Y1D1</accession>
<protein>
    <submittedName>
        <fullName evidence="1">Phage recombination protein Bet</fullName>
    </submittedName>
</protein>
<name>A0A7X0Y1D1_9LIST</name>
<dbReference type="EMBL" id="JAARWN010000001">
    <property type="protein sequence ID" value="MBC1935221.1"/>
    <property type="molecule type" value="Genomic_DNA"/>
</dbReference>
<comment type="caution">
    <text evidence="1">The sequence shown here is derived from an EMBL/GenBank/DDBJ whole genome shotgun (WGS) entry which is preliminary data.</text>
</comment>
<dbReference type="Pfam" id="PF03837">
    <property type="entry name" value="RecT"/>
    <property type="match status" value="1"/>
</dbReference>